<dbReference type="EMBL" id="CP016622">
    <property type="protein sequence ID" value="ANZ30375.1"/>
    <property type="molecule type" value="Genomic_DNA"/>
</dbReference>
<feature type="transmembrane region" description="Helical" evidence="1">
    <location>
        <begin position="29"/>
        <end position="54"/>
    </location>
</feature>
<reference evidence="3" key="1">
    <citation type="journal article" date="2016" name="Genome Announc.">
        <title>Complete Genome Sequence of Geobacillus thermoglucosidasius NCIMB 11955, the Progenitor of a Bioethanol Production Strain.</title>
        <authorList>
            <person name="Sheng L."/>
            <person name="Zhang Y."/>
            <person name="Minton N.P."/>
        </authorList>
    </citation>
    <scope>NUCLEOTIDE SEQUENCE [LARGE SCALE GENOMIC DNA]</scope>
    <source>
        <strain evidence="3">NCIMB 11955</strain>
    </source>
</reference>
<sequence length="77" mass="9035">MINKKDVKRNQQKVISLSDDLSTRLRLDLIFYLIPLLSIIMQIFLLYQCFLYVFPPLILAKKMFLFGNDGIVPSIAW</sequence>
<keyword evidence="1" id="KW-1133">Transmembrane helix</keyword>
<keyword evidence="1" id="KW-0472">Membrane</keyword>
<keyword evidence="1" id="KW-0812">Transmembrane</keyword>
<evidence type="ECO:0000256" key="1">
    <source>
        <dbReference type="SAM" id="Phobius"/>
    </source>
</evidence>
<organism evidence="2 3">
    <name type="scientific">Parageobacillus thermoglucosidasius</name>
    <name type="common">Geobacillus thermoglucosidasius</name>
    <dbReference type="NCBI Taxonomy" id="1426"/>
    <lineage>
        <taxon>Bacteria</taxon>
        <taxon>Bacillati</taxon>
        <taxon>Bacillota</taxon>
        <taxon>Bacilli</taxon>
        <taxon>Bacillales</taxon>
        <taxon>Anoxybacillaceae</taxon>
        <taxon>Parageobacillus</taxon>
    </lineage>
</organism>
<accession>A0AAN1D6U4</accession>
<name>A0AAN1D6U4_PARTM</name>
<dbReference type="KEGG" id="ptl:AOT13_09835"/>
<evidence type="ECO:0000313" key="2">
    <source>
        <dbReference type="EMBL" id="ANZ30375.1"/>
    </source>
</evidence>
<evidence type="ECO:0000313" key="3">
    <source>
        <dbReference type="Proteomes" id="UP000093052"/>
    </source>
</evidence>
<keyword evidence="3" id="KW-1185">Reference proteome</keyword>
<protein>
    <submittedName>
        <fullName evidence="2">Uncharacterized protein</fullName>
    </submittedName>
</protein>
<proteinExistence type="predicted"/>
<dbReference type="Proteomes" id="UP000093052">
    <property type="component" value="Chromosome"/>
</dbReference>
<gene>
    <name evidence="2" type="ORF">BCV53_09845</name>
</gene>
<dbReference type="AlphaFoldDB" id="A0AAN1D6U4"/>